<comment type="subcellular location">
    <subcellularLocation>
        <location evidence="1">Cell membrane</location>
        <topology evidence="1">Multi-pass membrane protein</topology>
    </subcellularLocation>
</comment>
<dbReference type="EMBL" id="MQWB01000001">
    <property type="protein sequence ID" value="OZC03965.1"/>
    <property type="molecule type" value="Genomic_DNA"/>
</dbReference>
<comment type="caution">
    <text evidence="9">The sequence shown here is derived from an EMBL/GenBank/DDBJ whole genome shotgun (WGS) entry which is preliminary data.</text>
</comment>
<keyword evidence="3" id="KW-1003">Cell membrane</keyword>
<name>A0A259U1Q6_9BACT</name>
<feature type="transmembrane region" description="Helical" evidence="8">
    <location>
        <begin position="64"/>
        <end position="88"/>
    </location>
</feature>
<evidence type="ECO:0000256" key="7">
    <source>
        <dbReference type="ARBA" id="ARBA00023136"/>
    </source>
</evidence>
<dbReference type="Proteomes" id="UP000216446">
    <property type="component" value="Unassembled WGS sequence"/>
</dbReference>
<dbReference type="AlphaFoldDB" id="A0A259U1Q6"/>
<evidence type="ECO:0000256" key="3">
    <source>
        <dbReference type="ARBA" id="ARBA00022475"/>
    </source>
</evidence>
<sequence length="157" mass="16732">MPTLVRQVLIGLGVVLAQWLIFSRLPIWGVVPDVVLLYVAIMALRYGRVTGAIAGFAAGLGADFLILGSFVGLGALIKTILGFVVGIFRSERGEMLRLDPFTAFVGALVLAAVHNGLMVILMALDEGTRTLFLVFGVWLGAALYTAVVALVGSLFRR</sequence>
<evidence type="ECO:0000256" key="8">
    <source>
        <dbReference type="SAM" id="Phobius"/>
    </source>
</evidence>
<evidence type="ECO:0000256" key="5">
    <source>
        <dbReference type="ARBA" id="ARBA00022960"/>
    </source>
</evidence>
<reference evidence="9 10" key="1">
    <citation type="submission" date="2016-11" db="EMBL/GenBank/DDBJ databases">
        <title>Study of marine rhodopsin-containing bacteria.</title>
        <authorList>
            <person name="Yoshizawa S."/>
            <person name="Kumagai Y."/>
            <person name="Kogure K."/>
        </authorList>
    </citation>
    <scope>NUCLEOTIDE SEQUENCE [LARGE SCALE GENOMIC DNA]</scope>
    <source>
        <strain evidence="9 10">SG-29</strain>
    </source>
</reference>
<keyword evidence="5" id="KW-0133">Cell shape</keyword>
<dbReference type="Pfam" id="PF04093">
    <property type="entry name" value="MreD"/>
    <property type="match status" value="1"/>
</dbReference>
<feature type="transmembrane region" description="Helical" evidence="8">
    <location>
        <begin position="100"/>
        <end position="124"/>
    </location>
</feature>
<proteinExistence type="inferred from homology"/>
<organism evidence="9 10">
    <name type="scientific">Rubricoccus marinus</name>
    <dbReference type="NCBI Taxonomy" id="716817"/>
    <lineage>
        <taxon>Bacteria</taxon>
        <taxon>Pseudomonadati</taxon>
        <taxon>Rhodothermota</taxon>
        <taxon>Rhodothermia</taxon>
        <taxon>Rhodothermales</taxon>
        <taxon>Rubricoccaceae</taxon>
        <taxon>Rubricoccus</taxon>
    </lineage>
</organism>
<dbReference type="OrthoDB" id="1495096at2"/>
<gene>
    <name evidence="9" type="ORF">BSZ36_13820</name>
</gene>
<keyword evidence="10" id="KW-1185">Reference proteome</keyword>
<dbReference type="GO" id="GO:0005886">
    <property type="term" value="C:plasma membrane"/>
    <property type="evidence" value="ECO:0007669"/>
    <property type="project" value="UniProtKB-SubCell"/>
</dbReference>
<dbReference type="NCBIfam" id="TIGR03426">
    <property type="entry name" value="shape_MreD"/>
    <property type="match status" value="1"/>
</dbReference>
<feature type="transmembrane region" description="Helical" evidence="8">
    <location>
        <begin position="6"/>
        <end position="22"/>
    </location>
</feature>
<dbReference type="InterPro" id="IPR007227">
    <property type="entry name" value="Cell_shape_determining_MreD"/>
</dbReference>
<evidence type="ECO:0000256" key="2">
    <source>
        <dbReference type="ARBA" id="ARBA00007776"/>
    </source>
</evidence>
<evidence type="ECO:0000256" key="4">
    <source>
        <dbReference type="ARBA" id="ARBA00022692"/>
    </source>
</evidence>
<feature type="transmembrane region" description="Helical" evidence="8">
    <location>
        <begin position="34"/>
        <end position="58"/>
    </location>
</feature>
<dbReference type="InParanoid" id="A0A259U1Q6"/>
<accession>A0A259U1Q6</accession>
<evidence type="ECO:0000256" key="6">
    <source>
        <dbReference type="ARBA" id="ARBA00022989"/>
    </source>
</evidence>
<comment type="similarity">
    <text evidence="2">Belongs to the MreD family.</text>
</comment>
<evidence type="ECO:0000256" key="1">
    <source>
        <dbReference type="ARBA" id="ARBA00004651"/>
    </source>
</evidence>
<dbReference type="RefSeq" id="WP_094549922.1">
    <property type="nucleotide sequence ID" value="NZ_MQWB01000001.1"/>
</dbReference>
<evidence type="ECO:0000313" key="9">
    <source>
        <dbReference type="EMBL" id="OZC03965.1"/>
    </source>
</evidence>
<protein>
    <submittedName>
        <fullName evidence="9">Rod shape-determining protein MreD</fullName>
    </submittedName>
</protein>
<keyword evidence="6 8" id="KW-1133">Transmembrane helix</keyword>
<dbReference type="GO" id="GO:0008360">
    <property type="term" value="P:regulation of cell shape"/>
    <property type="evidence" value="ECO:0007669"/>
    <property type="project" value="UniProtKB-KW"/>
</dbReference>
<evidence type="ECO:0000313" key="10">
    <source>
        <dbReference type="Proteomes" id="UP000216446"/>
    </source>
</evidence>
<feature type="transmembrane region" description="Helical" evidence="8">
    <location>
        <begin position="130"/>
        <end position="155"/>
    </location>
</feature>
<keyword evidence="7 8" id="KW-0472">Membrane</keyword>
<keyword evidence="4 8" id="KW-0812">Transmembrane</keyword>